<dbReference type="EnsemblPlants" id="AET1Gv20712700.1">
    <property type="protein sequence ID" value="AET1Gv20712700.1"/>
    <property type="gene ID" value="AET1Gv20712700"/>
</dbReference>
<protein>
    <submittedName>
        <fullName evidence="2">Uncharacterized protein</fullName>
    </submittedName>
</protein>
<name>A0A452ZCJ2_AEGTS</name>
<proteinExistence type="predicted"/>
<organism evidence="2 3">
    <name type="scientific">Aegilops tauschii subsp. strangulata</name>
    <name type="common">Goatgrass</name>
    <dbReference type="NCBI Taxonomy" id="200361"/>
    <lineage>
        <taxon>Eukaryota</taxon>
        <taxon>Viridiplantae</taxon>
        <taxon>Streptophyta</taxon>
        <taxon>Embryophyta</taxon>
        <taxon>Tracheophyta</taxon>
        <taxon>Spermatophyta</taxon>
        <taxon>Magnoliopsida</taxon>
        <taxon>Liliopsida</taxon>
        <taxon>Poales</taxon>
        <taxon>Poaceae</taxon>
        <taxon>BOP clade</taxon>
        <taxon>Pooideae</taxon>
        <taxon>Triticodae</taxon>
        <taxon>Triticeae</taxon>
        <taxon>Triticinae</taxon>
        <taxon>Aegilops</taxon>
    </lineage>
</organism>
<reference evidence="2" key="3">
    <citation type="journal article" date="2017" name="Nature">
        <title>Genome sequence of the progenitor of the wheat D genome Aegilops tauschii.</title>
        <authorList>
            <person name="Luo M.C."/>
            <person name="Gu Y.Q."/>
            <person name="Puiu D."/>
            <person name="Wang H."/>
            <person name="Twardziok S.O."/>
            <person name="Deal K.R."/>
            <person name="Huo N."/>
            <person name="Zhu T."/>
            <person name="Wang L."/>
            <person name="Wang Y."/>
            <person name="McGuire P.E."/>
            <person name="Liu S."/>
            <person name="Long H."/>
            <person name="Ramasamy R.K."/>
            <person name="Rodriguez J.C."/>
            <person name="Van S.L."/>
            <person name="Yuan L."/>
            <person name="Wang Z."/>
            <person name="Xia Z."/>
            <person name="Xiao L."/>
            <person name="Anderson O.D."/>
            <person name="Ouyang S."/>
            <person name="Liang Y."/>
            <person name="Zimin A.V."/>
            <person name="Pertea G."/>
            <person name="Qi P."/>
            <person name="Bennetzen J.L."/>
            <person name="Dai X."/>
            <person name="Dawson M.W."/>
            <person name="Muller H.G."/>
            <person name="Kugler K."/>
            <person name="Rivarola-Duarte L."/>
            <person name="Spannagl M."/>
            <person name="Mayer K.F.X."/>
            <person name="Lu F.H."/>
            <person name="Bevan M.W."/>
            <person name="Leroy P."/>
            <person name="Li P."/>
            <person name="You F.M."/>
            <person name="Sun Q."/>
            <person name="Liu Z."/>
            <person name="Lyons E."/>
            <person name="Wicker T."/>
            <person name="Salzberg S.L."/>
            <person name="Devos K.M."/>
            <person name="Dvorak J."/>
        </authorList>
    </citation>
    <scope>NUCLEOTIDE SEQUENCE [LARGE SCALE GENOMIC DNA]</scope>
    <source>
        <strain evidence="2">cv. AL8/78</strain>
    </source>
</reference>
<reference evidence="3" key="2">
    <citation type="journal article" date="2017" name="Nat. Plants">
        <title>The Aegilops tauschii genome reveals multiple impacts of transposons.</title>
        <authorList>
            <person name="Zhao G."/>
            <person name="Zou C."/>
            <person name="Li K."/>
            <person name="Wang K."/>
            <person name="Li T."/>
            <person name="Gao L."/>
            <person name="Zhang X."/>
            <person name="Wang H."/>
            <person name="Yang Z."/>
            <person name="Liu X."/>
            <person name="Jiang W."/>
            <person name="Mao L."/>
            <person name="Kong X."/>
            <person name="Jiao Y."/>
            <person name="Jia J."/>
        </authorList>
    </citation>
    <scope>NUCLEOTIDE SEQUENCE [LARGE SCALE GENOMIC DNA]</scope>
    <source>
        <strain evidence="3">cv. AL8/78</strain>
    </source>
</reference>
<evidence type="ECO:0000313" key="2">
    <source>
        <dbReference type="EnsemblPlants" id="AET1Gv20712700.1"/>
    </source>
</evidence>
<keyword evidence="3" id="KW-1185">Reference proteome</keyword>
<dbReference type="Gramene" id="AET1Gv20712700.1">
    <property type="protein sequence ID" value="AET1Gv20712700.1"/>
    <property type="gene ID" value="AET1Gv20712700"/>
</dbReference>
<evidence type="ECO:0000313" key="3">
    <source>
        <dbReference type="Proteomes" id="UP000015105"/>
    </source>
</evidence>
<reference evidence="2" key="5">
    <citation type="journal article" date="2021" name="G3 (Bethesda)">
        <title>Aegilops tauschii genome assembly Aet v5.0 features greater sequence contiguity and improved annotation.</title>
        <authorList>
            <person name="Wang L."/>
            <person name="Zhu T."/>
            <person name="Rodriguez J.C."/>
            <person name="Deal K.R."/>
            <person name="Dubcovsky J."/>
            <person name="McGuire P.E."/>
            <person name="Lux T."/>
            <person name="Spannagl M."/>
            <person name="Mayer K.F.X."/>
            <person name="Baldrich P."/>
            <person name="Meyers B.C."/>
            <person name="Huo N."/>
            <person name="Gu Y.Q."/>
            <person name="Zhou H."/>
            <person name="Devos K.M."/>
            <person name="Bennetzen J.L."/>
            <person name="Unver T."/>
            <person name="Budak H."/>
            <person name="Gulick P.J."/>
            <person name="Galiba G."/>
            <person name="Kalapos B."/>
            <person name="Nelson D.R."/>
            <person name="Li P."/>
            <person name="You F.M."/>
            <person name="Luo M.C."/>
            <person name="Dvorak J."/>
        </authorList>
    </citation>
    <scope>NUCLEOTIDE SEQUENCE [LARGE SCALE GENOMIC DNA]</scope>
    <source>
        <strain evidence="2">cv. AL8/78</strain>
    </source>
</reference>
<accession>A0A452ZCJ2</accession>
<feature type="compositionally biased region" description="Low complexity" evidence="1">
    <location>
        <begin position="135"/>
        <end position="156"/>
    </location>
</feature>
<evidence type="ECO:0000256" key="1">
    <source>
        <dbReference type="SAM" id="MobiDB-lite"/>
    </source>
</evidence>
<feature type="compositionally biased region" description="Polar residues" evidence="1">
    <location>
        <begin position="32"/>
        <end position="54"/>
    </location>
</feature>
<reference evidence="3" key="1">
    <citation type="journal article" date="2014" name="Science">
        <title>Ancient hybridizations among the ancestral genomes of bread wheat.</title>
        <authorList>
            <consortium name="International Wheat Genome Sequencing Consortium,"/>
            <person name="Marcussen T."/>
            <person name="Sandve S.R."/>
            <person name="Heier L."/>
            <person name="Spannagl M."/>
            <person name="Pfeifer M."/>
            <person name="Jakobsen K.S."/>
            <person name="Wulff B.B."/>
            <person name="Steuernagel B."/>
            <person name="Mayer K.F."/>
            <person name="Olsen O.A."/>
        </authorList>
    </citation>
    <scope>NUCLEOTIDE SEQUENCE [LARGE SCALE GENOMIC DNA]</scope>
    <source>
        <strain evidence="3">cv. AL8/78</strain>
    </source>
</reference>
<sequence length="184" mass="21259">EKGFRPVLYIKHRPYKHTDTNTRHHRTRHTPKANTKVPSTATPPQRLPNNMNRLEPTETSNAIFRGEARRITTEQGLQDGASRRARLWVAATVRSRRSSFHLEHHEGVGTPRRSLHEGYGVHGRRHRRPMSKWCTPALTPLQRTLPPPTTRNQTTRVAMAAHPHLRRELRPRTSRLPPPRPPPC</sequence>
<dbReference type="AlphaFoldDB" id="A0A452ZCJ2"/>
<dbReference type="Proteomes" id="UP000015105">
    <property type="component" value="Chromosome 1D"/>
</dbReference>
<reference evidence="2" key="4">
    <citation type="submission" date="2019-03" db="UniProtKB">
        <authorList>
            <consortium name="EnsemblPlants"/>
        </authorList>
    </citation>
    <scope>IDENTIFICATION</scope>
</reference>
<feature type="region of interest" description="Disordered" evidence="1">
    <location>
        <begin position="17"/>
        <end position="54"/>
    </location>
</feature>
<feature type="region of interest" description="Disordered" evidence="1">
    <location>
        <begin position="103"/>
        <end position="184"/>
    </location>
</feature>